<proteinExistence type="predicted"/>
<dbReference type="GO" id="GO:0016020">
    <property type="term" value="C:membrane"/>
    <property type="evidence" value="ECO:0007669"/>
    <property type="project" value="GOC"/>
</dbReference>
<dbReference type="EMBL" id="JATAAI010000005">
    <property type="protein sequence ID" value="KAK1745840.1"/>
    <property type="molecule type" value="Genomic_DNA"/>
</dbReference>
<keyword evidence="3" id="KW-1185">Reference proteome</keyword>
<evidence type="ECO:0000256" key="1">
    <source>
        <dbReference type="ARBA" id="ARBA00022679"/>
    </source>
</evidence>
<dbReference type="PANTHER" id="PTHR32385">
    <property type="entry name" value="MANNOSYL PHOSPHORYLINOSITOL CERAMIDE SYNTHASE"/>
    <property type="match status" value="1"/>
</dbReference>
<reference evidence="2" key="1">
    <citation type="submission" date="2023-06" db="EMBL/GenBank/DDBJ databases">
        <title>Survivors Of The Sea: Transcriptome response of Skeletonema marinoi to long-term dormancy.</title>
        <authorList>
            <person name="Pinder M.I.M."/>
            <person name="Kourtchenko O."/>
            <person name="Robertson E.K."/>
            <person name="Larsson T."/>
            <person name="Maumus F."/>
            <person name="Osuna-Cruz C.M."/>
            <person name="Vancaester E."/>
            <person name="Stenow R."/>
            <person name="Vandepoele K."/>
            <person name="Ploug H."/>
            <person name="Bruchert V."/>
            <person name="Godhe A."/>
            <person name="Topel M."/>
        </authorList>
    </citation>
    <scope>NUCLEOTIDE SEQUENCE</scope>
    <source>
        <strain evidence="2">R05AC</strain>
    </source>
</reference>
<gene>
    <name evidence="2" type="ORF">QTG54_003764</name>
</gene>
<dbReference type="Proteomes" id="UP001224775">
    <property type="component" value="Unassembled WGS sequence"/>
</dbReference>
<dbReference type="InterPro" id="IPR007577">
    <property type="entry name" value="GlycoTrfase_DXD_sugar-bd_CS"/>
</dbReference>
<dbReference type="AlphaFoldDB" id="A0AAD8YI07"/>
<evidence type="ECO:0000313" key="3">
    <source>
        <dbReference type="Proteomes" id="UP001224775"/>
    </source>
</evidence>
<dbReference type="SUPFAM" id="SSF53448">
    <property type="entry name" value="Nucleotide-diphospho-sugar transferases"/>
    <property type="match status" value="1"/>
</dbReference>
<sequence>MFFLDKDYYRKQPILSFVSHSIISLINLNPDWNVTVYNDTMIDRVIQKAGEVGIISKEEVDVLIGVEGEEGGQKQTAHIVERSDIARLLLMYTEGGIYLDVDRLVSKKFADFITQSTRLCLPTHFDINFAQDIMCSSRGNEMFQSIIQRASKIRMESERRKGWIKVGVLFDMGPSVYNSQILMNVFGMDSEAYHRHRDKAFFAQARDAIAASQGTIITKLESNYCNDTLVLDDSFPVCPPREELYDRYGMTPWDEEVNALWESEPK</sequence>
<dbReference type="InterPro" id="IPR029044">
    <property type="entry name" value="Nucleotide-diphossugar_trans"/>
</dbReference>
<dbReference type="Pfam" id="PF04488">
    <property type="entry name" value="Gly_transf_sug"/>
    <property type="match status" value="1"/>
</dbReference>
<keyword evidence="1" id="KW-0808">Transferase</keyword>
<organism evidence="2 3">
    <name type="scientific">Skeletonema marinoi</name>
    <dbReference type="NCBI Taxonomy" id="267567"/>
    <lineage>
        <taxon>Eukaryota</taxon>
        <taxon>Sar</taxon>
        <taxon>Stramenopiles</taxon>
        <taxon>Ochrophyta</taxon>
        <taxon>Bacillariophyta</taxon>
        <taxon>Coscinodiscophyceae</taxon>
        <taxon>Thalassiosirophycidae</taxon>
        <taxon>Thalassiosirales</taxon>
        <taxon>Skeletonemataceae</taxon>
        <taxon>Skeletonema</taxon>
        <taxon>Skeletonema marinoi-dohrnii complex</taxon>
    </lineage>
</organism>
<dbReference type="GO" id="GO:0051999">
    <property type="term" value="P:mannosyl-inositol phosphorylceramide biosynthetic process"/>
    <property type="evidence" value="ECO:0007669"/>
    <property type="project" value="TreeGrafter"/>
</dbReference>
<evidence type="ECO:0000313" key="2">
    <source>
        <dbReference type="EMBL" id="KAK1745840.1"/>
    </source>
</evidence>
<dbReference type="InterPro" id="IPR051706">
    <property type="entry name" value="Glycosyltransferase_domain"/>
</dbReference>
<name>A0AAD8YI07_9STRA</name>
<dbReference type="Gene3D" id="3.90.550.20">
    <property type="match status" value="1"/>
</dbReference>
<protein>
    <submittedName>
        <fullName evidence="2">Glycosyltransferase family 32 protein</fullName>
    </submittedName>
</protein>
<dbReference type="GO" id="GO:0000030">
    <property type="term" value="F:mannosyltransferase activity"/>
    <property type="evidence" value="ECO:0007669"/>
    <property type="project" value="TreeGrafter"/>
</dbReference>
<accession>A0AAD8YI07</accession>
<dbReference type="PANTHER" id="PTHR32385:SF15">
    <property type="entry name" value="INOSITOL PHOSPHOCERAMIDE MANNOSYLTRANSFERASE 1"/>
    <property type="match status" value="1"/>
</dbReference>
<comment type="caution">
    <text evidence="2">The sequence shown here is derived from an EMBL/GenBank/DDBJ whole genome shotgun (WGS) entry which is preliminary data.</text>
</comment>